<sequence length="80" mass="8504">MFSHNSKSNQAITPETASVVSIQTNEEPLSKKSLIPKALAKYLADPMRSNTHPDVVGKYVDPMGGPISTYAGVDPMNTGA</sequence>
<reference evidence="1" key="1">
    <citation type="submission" date="2020-12" db="EMBL/GenBank/DDBJ databases">
        <title>Metabolic potential, ecology and presence of endohyphal bacteria is reflected in genomic diversity of Mucoromycotina.</title>
        <authorList>
            <person name="Muszewska A."/>
            <person name="Okrasinska A."/>
            <person name="Steczkiewicz K."/>
            <person name="Drgas O."/>
            <person name="Orlowska M."/>
            <person name="Perlinska-Lenart U."/>
            <person name="Aleksandrzak-Piekarczyk T."/>
            <person name="Szatraj K."/>
            <person name="Zielenkiewicz U."/>
            <person name="Pilsyk S."/>
            <person name="Malc E."/>
            <person name="Mieczkowski P."/>
            <person name="Kruszewska J.S."/>
            <person name="Biernat P."/>
            <person name="Pawlowska J."/>
        </authorList>
    </citation>
    <scope>NUCLEOTIDE SEQUENCE</scope>
    <source>
        <strain evidence="1">WA0000067209</strain>
    </source>
</reference>
<dbReference type="OrthoDB" id="2355621at2759"/>
<dbReference type="EMBL" id="JAEPQZ010000011">
    <property type="protein sequence ID" value="KAG2175512.1"/>
    <property type="molecule type" value="Genomic_DNA"/>
</dbReference>
<gene>
    <name evidence="1" type="ORF">INT43_001159</name>
</gene>
<dbReference type="Proteomes" id="UP000654370">
    <property type="component" value="Unassembled WGS sequence"/>
</dbReference>
<protein>
    <submittedName>
        <fullName evidence="1">Uncharacterized protein</fullName>
    </submittedName>
</protein>
<keyword evidence="2" id="KW-1185">Reference proteome</keyword>
<dbReference type="AlphaFoldDB" id="A0A8H7PK48"/>
<evidence type="ECO:0000313" key="2">
    <source>
        <dbReference type="Proteomes" id="UP000654370"/>
    </source>
</evidence>
<evidence type="ECO:0000313" key="1">
    <source>
        <dbReference type="EMBL" id="KAG2175512.1"/>
    </source>
</evidence>
<comment type="caution">
    <text evidence="1">The sequence shown here is derived from an EMBL/GenBank/DDBJ whole genome shotgun (WGS) entry which is preliminary data.</text>
</comment>
<name>A0A8H7PK48_MORIS</name>
<proteinExistence type="predicted"/>
<organism evidence="1 2">
    <name type="scientific">Mortierella isabellina</name>
    <name type="common">Filamentous fungus</name>
    <name type="synonym">Umbelopsis isabellina</name>
    <dbReference type="NCBI Taxonomy" id="91625"/>
    <lineage>
        <taxon>Eukaryota</taxon>
        <taxon>Fungi</taxon>
        <taxon>Fungi incertae sedis</taxon>
        <taxon>Mucoromycota</taxon>
        <taxon>Mucoromycotina</taxon>
        <taxon>Umbelopsidomycetes</taxon>
        <taxon>Umbelopsidales</taxon>
        <taxon>Umbelopsidaceae</taxon>
        <taxon>Umbelopsis</taxon>
    </lineage>
</organism>
<accession>A0A8H7PK48</accession>